<dbReference type="Gene3D" id="1.10.10.10">
    <property type="entry name" value="Winged helix-like DNA-binding domain superfamily/Winged helix DNA-binding domain"/>
    <property type="match status" value="1"/>
</dbReference>
<evidence type="ECO:0000256" key="5">
    <source>
        <dbReference type="ARBA" id="ARBA00023125"/>
    </source>
</evidence>
<protein>
    <submittedName>
        <fullName evidence="9">Fe2+/Zn2+ uptake regulation protein</fullName>
    </submittedName>
</protein>
<keyword evidence="6" id="KW-0804">Transcription</keyword>
<dbReference type="Proteomes" id="UP000053091">
    <property type="component" value="Unassembled WGS sequence"/>
</dbReference>
<comment type="similarity">
    <text evidence="1">Belongs to the Fur family.</text>
</comment>
<feature type="binding site" evidence="8">
    <location>
        <position position="88"/>
    </location>
    <ligand>
        <name>Fe cation</name>
        <dbReference type="ChEBI" id="CHEBI:24875"/>
    </ligand>
</feature>
<evidence type="ECO:0000256" key="1">
    <source>
        <dbReference type="ARBA" id="ARBA00007957"/>
    </source>
</evidence>
<dbReference type="AlphaFoldDB" id="A0A0S7BTT6"/>
<keyword evidence="3 7" id="KW-0862">Zinc</keyword>
<dbReference type="GO" id="GO:0000976">
    <property type="term" value="F:transcription cis-regulatory region binding"/>
    <property type="evidence" value="ECO:0007669"/>
    <property type="project" value="TreeGrafter"/>
</dbReference>
<dbReference type="RefSeq" id="WP_062043356.1">
    <property type="nucleotide sequence ID" value="NZ_DF968183.1"/>
</dbReference>
<keyword evidence="2" id="KW-0678">Repressor</keyword>
<sequence length="143" mass="16623">MKIIPEIIQKLNEAGLKITPQRVAVMQTLMRLKSHPTAEELFAEVSKTIPGLSPTTIYNTLDTFVDKGLVKRVKTDMDVMRYDAITEHHHHLYCAVSDRMEDYFDPELDQMLSDYFTRKKITGFNVTDIRLQLMGDFENKEKQ</sequence>
<dbReference type="InterPro" id="IPR002481">
    <property type="entry name" value="FUR"/>
</dbReference>
<dbReference type="STRING" id="1678841.TBC1_12101"/>
<dbReference type="Gene3D" id="3.30.1490.190">
    <property type="match status" value="1"/>
</dbReference>
<evidence type="ECO:0000256" key="3">
    <source>
        <dbReference type="ARBA" id="ARBA00022833"/>
    </source>
</evidence>
<dbReference type="GO" id="GO:0045892">
    <property type="term" value="P:negative regulation of DNA-templated transcription"/>
    <property type="evidence" value="ECO:0007669"/>
    <property type="project" value="TreeGrafter"/>
</dbReference>
<dbReference type="InterPro" id="IPR043135">
    <property type="entry name" value="Fur_C"/>
</dbReference>
<keyword evidence="4" id="KW-0805">Transcription regulation</keyword>
<dbReference type="Pfam" id="PF01475">
    <property type="entry name" value="FUR"/>
    <property type="match status" value="1"/>
</dbReference>
<accession>A0A0S7BTT6</accession>
<gene>
    <name evidence="9" type="ORF">TBC1_12101</name>
</gene>
<keyword evidence="8" id="KW-0408">Iron</keyword>
<evidence type="ECO:0000256" key="6">
    <source>
        <dbReference type="ARBA" id="ARBA00023163"/>
    </source>
</evidence>
<evidence type="ECO:0000256" key="4">
    <source>
        <dbReference type="ARBA" id="ARBA00023015"/>
    </source>
</evidence>
<dbReference type="PANTHER" id="PTHR33202:SF7">
    <property type="entry name" value="FERRIC UPTAKE REGULATION PROTEIN"/>
    <property type="match status" value="1"/>
</dbReference>
<dbReference type="EMBL" id="DF968183">
    <property type="protein sequence ID" value="GAP44300.1"/>
    <property type="molecule type" value="Genomic_DNA"/>
</dbReference>
<dbReference type="InterPro" id="IPR036390">
    <property type="entry name" value="WH_DNA-bd_sf"/>
</dbReference>
<dbReference type="OrthoDB" id="594893at2"/>
<proteinExistence type="inferred from homology"/>
<dbReference type="GO" id="GO:0003700">
    <property type="term" value="F:DNA-binding transcription factor activity"/>
    <property type="evidence" value="ECO:0007669"/>
    <property type="project" value="InterPro"/>
</dbReference>
<dbReference type="PANTHER" id="PTHR33202">
    <property type="entry name" value="ZINC UPTAKE REGULATION PROTEIN"/>
    <property type="match status" value="1"/>
</dbReference>
<comment type="cofactor">
    <cofactor evidence="7">
        <name>Zn(2+)</name>
        <dbReference type="ChEBI" id="CHEBI:29105"/>
    </cofactor>
    <text evidence="7">Binds 1 zinc ion per subunit.</text>
</comment>
<dbReference type="SUPFAM" id="SSF46785">
    <property type="entry name" value="Winged helix' DNA-binding domain"/>
    <property type="match status" value="1"/>
</dbReference>
<organism evidence="9">
    <name type="scientific">Lentimicrobium saccharophilum</name>
    <dbReference type="NCBI Taxonomy" id="1678841"/>
    <lineage>
        <taxon>Bacteria</taxon>
        <taxon>Pseudomonadati</taxon>
        <taxon>Bacteroidota</taxon>
        <taxon>Bacteroidia</taxon>
        <taxon>Bacteroidales</taxon>
        <taxon>Lentimicrobiaceae</taxon>
        <taxon>Lentimicrobium</taxon>
    </lineage>
</organism>
<evidence type="ECO:0000256" key="2">
    <source>
        <dbReference type="ARBA" id="ARBA00022491"/>
    </source>
</evidence>
<evidence type="ECO:0000313" key="9">
    <source>
        <dbReference type="EMBL" id="GAP44300.1"/>
    </source>
</evidence>
<keyword evidence="7" id="KW-0479">Metal-binding</keyword>
<evidence type="ECO:0000256" key="8">
    <source>
        <dbReference type="PIRSR" id="PIRSR602481-2"/>
    </source>
</evidence>
<reference evidence="9" key="1">
    <citation type="journal article" date="2015" name="Genome Announc.">
        <title>Draft Genome Sequence of Bacteroidales Strain TBC1, a Novel Isolate from a Methanogenic Wastewater Treatment System.</title>
        <authorList>
            <person name="Tourlousse D.M."/>
            <person name="Matsuura N."/>
            <person name="Sun L."/>
            <person name="Toyonaga M."/>
            <person name="Kuroda K."/>
            <person name="Ohashi A."/>
            <person name="Cruz R."/>
            <person name="Yamaguchi T."/>
            <person name="Sekiguchi Y."/>
        </authorList>
    </citation>
    <scope>NUCLEOTIDE SEQUENCE [LARGE SCALE GENOMIC DNA]</scope>
    <source>
        <strain evidence="9">TBC1</strain>
    </source>
</reference>
<dbReference type="GO" id="GO:0008270">
    <property type="term" value="F:zinc ion binding"/>
    <property type="evidence" value="ECO:0007669"/>
    <property type="project" value="TreeGrafter"/>
</dbReference>
<dbReference type="CDD" id="cd07153">
    <property type="entry name" value="Fur_like"/>
    <property type="match status" value="1"/>
</dbReference>
<dbReference type="GO" id="GO:1900376">
    <property type="term" value="P:regulation of secondary metabolite biosynthetic process"/>
    <property type="evidence" value="ECO:0007669"/>
    <property type="project" value="TreeGrafter"/>
</dbReference>
<keyword evidence="5" id="KW-0238">DNA-binding</keyword>
<comment type="cofactor">
    <cofactor evidence="8">
        <name>Mn(2+)</name>
        <dbReference type="ChEBI" id="CHEBI:29035"/>
    </cofactor>
    <cofactor evidence="8">
        <name>Fe(2+)</name>
        <dbReference type="ChEBI" id="CHEBI:29033"/>
    </cofactor>
    <text evidence="8">Binds 1 Mn(2+) or Fe(2+) ion per subunit.</text>
</comment>
<keyword evidence="10" id="KW-1185">Reference proteome</keyword>
<feature type="binding site" evidence="7">
    <location>
        <position position="94"/>
    </location>
    <ligand>
        <name>Zn(2+)</name>
        <dbReference type="ChEBI" id="CHEBI:29105"/>
    </ligand>
</feature>
<evidence type="ECO:0000256" key="7">
    <source>
        <dbReference type="PIRSR" id="PIRSR602481-1"/>
    </source>
</evidence>
<evidence type="ECO:0000313" key="10">
    <source>
        <dbReference type="Proteomes" id="UP000053091"/>
    </source>
</evidence>
<name>A0A0S7BTT6_9BACT</name>
<dbReference type="InterPro" id="IPR036388">
    <property type="entry name" value="WH-like_DNA-bd_sf"/>
</dbReference>